<proteinExistence type="predicted"/>
<dbReference type="Proteomes" id="UP001054945">
    <property type="component" value="Unassembled WGS sequence"/>
</dbReference>
<keyword evidence="3" id="KW-1185">Reference proteome</keyword>
<evidence type="ECO:0000313" key="3">
    <source>
        <dbReference type="Proteomes" id="UP001054945"/>
    </source>
</evidence>
<organism evidence="2 3">
    <name type="scientific">Caerostris extrusa</name>
    <name type="common">Bark spider</name>
    <name type="synonym">Caerostris bankana</name>
    <dbReference type="NCBI Taxonomy" id="172846"/>
    <lineage>
        <taxon>Eukaryota</taxon>
        <taxon>Metazoa</taxon>
        <taxon>Ecdysozoa</taxon>
        <taxon>Arthropoda</taxon>
        <taxon>Chelicerata</taxon>
        <taxon>Arachnida</taxon>
        <taxon>Araneae</taxon>
        <taxon>Araneomorphae</taxon>
        <taxon>Entelegynae</taxon>
        <taxon>Araneoidea</taxon>
        <taxon>Araneidae</taxon>
        <taxon>Caerostris</taxon>
    </lineage>
</organism>
<evidence type="ECO:0000256" key="1">
    <source>
        <dbReference type="SAM" id="MobiDB-lite"/>
    </source>
</evidence>
<gene>
    <name evidence="2" type="ORF">CEXT_44881</name>
</gene>
<dbReference type="EMBL" id="BPLR01011772">
    <property type="protein sequence ID" value="GIY48932.1"/>
    <property type="molecule type" value="Genomic_DNA"/>
</dbReference>
<reference evidence="2 3" key="1">
    <citation type="submission" date="2021-06" db="EMBL/GenBank/DDBJ databases">
        <title>Caerostris extrusa draft genome.</title>
        <authorList>
            <person name="Kono N."/>
            <person name="Arakawa K."/>
        </authorList>
    </citation>
    <scope>NUCLEOTIDE SEQUENCE [LARGE SCALE GENOMIC DNA]</scope>
</reference>
<protein>
    <submittedName>
        <fullName evidence="2">Uncharacterized protein</fullName>
    </submittedName>
</protein>
<comment type="caution">
    <text evidence="2">The sequence shown here is derived from an EMBL/GenBank/DDBJ whole genome shotgun (WGS) entry which is preliminary data.</text>
</comment>
<evidence type="ECO:0000313" key="2">
    <source>
        <dbReference type="EMBL" id="GIY48932.1"/>
    </source>
</evidence>
<dbReference type="AlphaFoldDB" id="A0AAV4TVC8"/>
<accession>A0AAV4TVC8</accession>
<sequence length="121" mass="13657">MSRTLFQSGVCVGGRNSFRLFVKRGLPDLRQRIIFVLSSRKRSEKLPHGFCPSEAAALGFELMPRHTLLNFDTKAQRLKFTSQLKPYGTSIEGESFVPGQQQKEDAPPRIHAPQKTGRKKS</sequence>
<feature type="region of interest" description="Disordered" evidence="1">
    <location>
        <begin position="90"/>
        <end position="121"/>
    </location>
</feature>
<name>A0AAV4TVC8_CAEEX</name>